<feature type="region of interest" description="Disordered" evidence="1">
    <location>
        <begin position="132"/>
        <end position="173"/>
    </location>
</feature>
<feature type="compositionally biased region" description="Basic residues" evidence="1">
    <location>
        <begin position="338"/>
        <end position="360"/>
    </location>
</feature>
<sequence length="360" mass="37555">MDARSPPPHAKEIIASCLASYRALLDRVDAKIKAVARLEQRPPASIQTKMDLRLSSALLAASPDVAAGLQAQFAAGLAQRSADLHAIVLHAAQAELQQLRAATNACVPNAVAELKTYFETCSAAASNVTVPHSVPHPPPAGANPPDPNGPVQPHGPADPMGPADSSPPHQARAAHTDSLRVLCAGGLDINLIFYNDYVLSVEFLNSACTKLHYQRLLAATAAEAKAAKKAAAKTAAEAMEVDLPNDLLVAQLVKREIGKSTAVLRKELNQLRASLKAATSRPGGPTGMNNKTSSPPPPRGGENPRGGPAGSKYNKNKNGNDNGRAAKPAAAAKDSPSKPKKARKIMQTAKKPKSSKKTSA</sequence>
<dbReference type="VEuPathDB" id="FungiDB:H257_15411"/>
<protein>
    <submittedName>
        <fullName evidence="2">Uncharacterized protein</fullName>
    </submittedName>
</protein>
<gene>
    <name evidence="2" type="ORF">H257_15411</name>
</gene>
<dbReference type="EMBL" id="KI913183">
    <property type="protein sequence ID" value="ETV68598.1"/>
    <property type="molecule type" value="Genomic_DNA"/>
</dbReference>
<dbReference type="AlphaFoldDB" id="W4FPL6"/>
<dbReference type="OrthoDB" id="79868at2759"/>
<dbReference type="GeneID" id="20817407"/>
<dbReference type="RefSeq" id="XP_009841823.1">
    <property type="nucleotide sequence ID" value="XM_009843521.1"/>
</dbReference>
<feature type="compositionally biased region" description="Low complexity" evidence="1">
    <location>
        <begin position="310"/>
        <end position="334"/>
    </location>
</feature>
<name>W4FPL6_APHAT</name>
<accession>W4FPL6</accession>
<reference evidence="2" key="1">
    <citation type="submission" date="2013-12" db="EMBL/GenBank/DDBJ databases">
        <title>The Genome Sequence of Aphanomyces astaci APO3.</title>
        <authorList>
            <consortium name="The Broad Institute Genomics Platform"/>
            <person name="Russ C."/>
            <person name="Tyler B."/>
            <person name="van West P."/>
            <person name="Dieguez-Uribeondo J."/>
            <person name="Young S.K."/>
            <person name="Zeng Q."/>
            <person name="Gargeya S."/>
            <person name="Fitzgerald M."/>
            <person name="Abouelleil A."/>
            <person name="Alvarado L."/>
            <person name="Chapman S.B."/>
            <person name="Gainer-Dewar J."/>
            <person name="Goldberg J."/>
            <person name="Griggs A."/>
            <person name="Gujja S."/>
            <person name="Hansen M."/>
            <person name="Howarth C."/>
            <person name="Imamovic A."/>
            <person name="Ireland A."/>
            <person name="Larimer J."/>
            <person name="McCowan C."/>
            <person name="Murphy C."/>
            <person name="Pearson M."/>
            <person name="Poon T.W."/>
            <person name="Priest M."/>
            <person name="Roberts A."/>
            <person name="Saif S."/>
            <person name="Shea T."/>
            <person name="Sykes S."/>
            <person name="Wortman J."/>
            <person name="Nusbaum C."/>
            <person name="Birren B."/>
        </authorList>
    </citation>
    <scope>NUCLEOTIDE SEQUENCE [LARGE SCALE GENOMIC DNA]</scope>
    <source>
        <strain evidence="2">APO3</strain>
    </source>
</reference>
<evidence type="ECO:0000256" key="1">
    <source>
        <dbReference type="SAM" id="MobiDB-lite"/>
    </source>
</evidence>
<evidence type="ECO:0000313" key="2">
    <source>
        <dbReference type="EMBL" id="ETV68598.1"/>
    </source>
</evidence>
<feature type="compositionally biased region" description="Pro residues" evidence="1">
    <location>
        <begin position="134"/>
        <end position="150"/>
    </location>
</feature>
<organism evidence="2">
    <name type="scientific">Aphanomyces astaci</name>
    <name type="common">Crayfish plague agent</name>
    <dbReference type="NCBI Taxonomy" id="112090"/>
    <lineage>
        <taxon>Eukaryota</taxon>
        <taxon>Sar</taxon>
        <taxon>Stramenopiles</taxon>
        <taxon>Oomycota</taxon>
        <taxon>Saprolegniomycetes</taxon>
        <taxon>Saprolegniales</taxon>
        <taxon>Verrucalvaceae</taxon>
        <taxon>Aphanomyces</taxon>
    </lineage>
</organism>
<proteinExistence type="predicted"/>
<feature type="region of interest" description="Disordered" evidence="1">
    <location>
        <begin position="276"/>
        <end position="360"/>
    </location>
</feature>